<organism evidence="2 3">
    <name type="scientific">Aureobasidium melanogenum (strain CBS 110374)</name>
    <name type="common">Aureobasidium pullulans var. melanogenum</name>
    <dbReference type="NCBI Taxonomy" id="1043003"/>
    <lineage>
        <taxon>Eukaryota</taxon>
        <taxon>Fungi</taxon>
        <taxon>Dikarya</taxon>
        <taxon>Ascomycota</taxon>
        <taxon>Pezizomycotina</taxon>
        <taxon>Dothideomycetes</taxon>
        <taxon>Dothideomycetidae</taxon>
        <taxon>Dothideales</taxon>
        <taxon>Saccotheciaceae</taxon>
        <taxon>Aureobasidium</taxon>
    </lineage>
</organism>
<gene>
    <name evidence="2" type="ORF">M437DRAFT_61635</name>
</gene>
<proteinExistence type="predicted"/>
<feature type="compositionally biased region" description="Basic and acidic residues" evidence="1">
    <location>
        <begin position="164"/>
        <end position="175"/>
    </location>
</feature>
<sequence length="175" mass="18984">MAVPREWSPCQVADPLETLQKGGHPIPTSEMASSWSPQCSPQPTELALLFYRSLVQQLQEAQGSSLRDDKLLVRTKYNMSRVARAAALVAEFEGGHSDASKHILLFRASACTAQWSWYIGAAGTGEGLRCLAAPPTRARAKVMWKKLKKSPGGSATLSFGSAKGSDERVHSMPQE</sequence>
<dbReference type="HOGENOM" id="CLU_1532211_0_0_1"/>
<dbReference type="Proteomes" id="UP000030672">
    <property type="component" value="Unassembled WGS sequence"/>
</dbReference>
<dbReference type="AlphaFoldDB" id="A0A074W279"/>
<dbReference type="GeneID" id="63917337"/>
<protein>
    <submittedName>
        <fullName evidence="2">Uncharacterized protein</fullName>
    </submittedName>
</protein>
<dbReference type="EMBL" id="KL584824">
    <property type="protein sequence ID" value="KEQ67205.1"/>
    <property type="molecule type" value="Genomic_DNA"/>
</dbReference>
<dbReference type="RefSeq" id="XP_040884228.1">
    <property type="nucleotide sequence ID" value="XM_041023964.1"/>
</dbReference>
<accession>A0A074W279</accession>
<evidence type="ECO:0000256" key="1">
    <source>
        <dbReference type="SAM" id="MobiDB-lite"/>
    </source>
</evidence>
<feature type="compositionally biased region" description="Polar residues" evidence="1">
    <location>
        <begin position="30"/>
        <end position="39"/>
    </location>
</feature>
<evidence type="ECO:0000313" key="3">
    <source>
        <dbReference type="Proteomes" id="UP000030672"/>
    </source>
</evidence>
<evidence type="ECO:0000313" key="2">
    <source>
        <dbReference type="EMBL" id="KEQ67205.1"/>
    </source>
</evidence>
<feature type="region of interest" description="Disordered" evidence="1">
    <location>
        <begin position="18"/>
        <end position="39"/>
    </location>
</feature>
<name>A0A074W279_AURM1</name>
<reference evidence="2 3" key="1">
    <citation type="journal article" date="2014" name="BMC Genomics">
        <title>Genome sequencing of four Aureobasidium pullulans varieties: biotechnological potential, stress tolerance, and description of new species.</title>
        <authorList>
            <person name="Gostin Ar C."/>
            <person name="Ohm R.A."/>
            <person name="Kogej T."/>
            <person name="Sonjak S."/>
            <person name="Turk M."/>
            <person name="Zajc J."/>
            <person name="Zalar P."/>
            <person name="Grube M."/>
            <person name="Sun H."/>
            <person name="Han J."/>
            <person name="Sharma A."/>
            <person name="Chiniquy J."/>
            <person name="Ngan C.Y."/>
            <person name="Lipzen A."/>
            <person name="Barry K."/>
            <person name="Grigoriev I.V."/>
            <person name="Gunde-Cimerman N."/>
        </authorList>
    </citation>
    <scope>NUCLEOTIDE SEQUENCE [LARGE SCALE GENOMIC DNA]</scope>
    <source>
        <strain evidence="2 3">CBS 110374</strain>
    </source>
</reference>
<feature type="region of interest" description="Disordered" evidence="1">
    <location>
        <begin position="150"/>
        <end position="175"/>
    </location>
</feature>
<keyword evidence="3" id="KW-1185">Reference proteome</keyword>